<feature type="compositionally biased region" description="Gly residues" evidence="1">
    <location>
        <begin position="32"/>
        <end position="41"/>
    </location>
</feature>
<feature type="region of interest" description="Disordered" evidence="1">
    <location>
        <begin position="1"/>
        <end position="86"/>
    </location>
</feature>
<keyword evidence="3" id="KW-1185">Reference proteome</keyword>
<comment type="caution">
    <text evidence="2">The sequence shown here is derived from an EMBL/GenBank/DDBJ whole genome shotgun (WGS) entry which is preliminary data.</text>
</comment>
<accession>A0AAE1FPM4</accession>
<protein>
    <submittedName>
        <fullName evidence="2">Uncharacterized protein</fullName>
    </submittedName>
</protein>
<evidence type="ECO:0000313" key="3">
    <source>
        <dbReference type="Proteomes" id="UP001286313"/>
    </source>
</evidence>
<sequence length="86" mass="9273">MEEGTGGAGGRRKGQEELGDGGRDRRSWGTEEGTGGAGGWRKGQEELGDGGRDRRSWGTEDGGCRRIEEEEEGEGHMRGGKRMYDG</sequence>
<gene>
    <name evidence="2" type="ORF">Pcinc_017183</name>
</gene>
<organism evidence="2 3">
    <name type="scientific">Petrolisthes cinctipes</name>
    <name type="common">Flat porcelain crab</name>
    <dbReference type="NCBI Taxonomy" id="88211"/>
    <lineage>
        <taxon>Eukaryota</taxon>
        <taxon>Metazoa</taxon>
        <taxon>Ecdysozoa</taxon>
        <taxon>Arthropoda</taxon>
        <taxon>Crustacea</taxon>
        <taxon>Multicrustacea</taxon>
        <taxon>Malacostraca</taxon>
        <taxon>Eumalacostraca</taxon>
        <taxon>Eucarida</taxon>
        <taxon>Decapoda</taxon>
        <taxon>Pleocyemata</taxon>
        <taxon>Anomura</taxon>
        <taxon>Galatheoidea</taxon>
        <taxon>Porcellanidae</taxon>
        <taxon>Petrolisthes</taxon>
    </lineage>
</organism>
<evidence type="ECO:0000256" key="1">
    <source>
        <dbReference type="SAM" id="MobiDB-lite"/>
    </source>
</evidence>
<dbReference type="Proteomes" id="UP001286313">
    <property type="component" value="Unassembled WGS sequence"/>
</dbReference>
<evidence type="ECO:0000313" key="2">
    <source>
        <dbReference type="EMBL" id="KAK3878159.1"/>
    </source>
</evidence>
<dbReference type="AlphaFoldDB" id="A0AAE1FPM4"/>
<feature type="compositionally biased region" description="Basic and acidic residues" evidence="1">
    <location>
        <begin position="13"/>
        <end position="29"/>
    </location>
</feature>
<feature type="compositionally biased region" description="Basic and acidic residues" evidence="1">
    <location>
        <begin position="42"/>
        <end position="86"/>
    </location>
</feature>
<proteinExistence type="predicted"/>
<name>A0AAE1FPM4_PETCI</name>
<reference evidence="2" key="1">
    <citation type="submission" date="2023-10" db="EMBL/GenBank/DDBJ databases">
        <title>Genome assemblies of two species of porcelain crab, Petrolisthes cinctipes and Petrolisthes manimaculis (Anomura: Porcellanidae).</title>
        <authorList>
            <person name="Angst P."/>
        </authorList>
    </citation>
    <scope>NUCLEOTIDE SEQUENCE</scope>
    <source>
        <strain evidence="2">PB745_01</strain>
        <tissue evidence="2">Gill</tissue>
    </source>
</reference>
<dbReference type="EMBL" id="JAWQEG010001582">
    <property type="protein sequence ID" value="KAK3878159.1"/>
    <property type="molecule type" value="Genomic_DNA"/>
</dbReference>